<dbReference type="InterPro" id="IPR012309">
    <property type="entry name" value="DNA_ligase_ATP-dep_C"/>
</dbReference>
<keyword evidence="3 7" id="KW-0436">Ligase</keyword>
<organism evidence="7 8">
    <name type="scientific">Labilithrix luteola</name>
    <dbReference type="NCBI Taxonomy" id="1391654"/>
    <lineage>
        <taxon>Bacteria</taxon>
        <taxon>Pseudomonadati</taxon>
        <taxon>Myxococcota</taxon>
        <taxon>Polyangia</taxon>
        <taxon>Polyangiales</taxon>
        <taxon>Labilitrichaceae</taxon>
        <taxon>Labilithrix</taxon>
    </lineage>
</organism>
<comment type="catalytic activity">
    <reaction evidence="4">
        <text>ATP + (deoxyribonucleotide)n-3'-hydroxyl + 5'-phospho-(deoxyribonucleotide)m = (deoxyribonucleotide)n+m + AMP + diphosphate.</text>
        <dbReference type="EC" id="6.5.1.1"/>
    </reaction>
</comment>
<dbReference type="Gene3D" id="3.30.470.30">
    <property type="entry name" value="DNA ligase/mRNA capping enzyme"/>
    <property type="match status" value="1"/>
</dbReference>
<dbReference type="GO" id="GO:0003910">
    <property type="term" value="F:DNA ligase (ATP) activity"/>
    <property type="evidence" value="ECO:0007669"/>
    <property type="project" value="UniProtKB-EC"/>
</dbReference>
<feature type="domain" description="ATP-dependent DNA ligase family profile" evidence="5">
    <location>
        <begin position="33"/>
        <end position="221"/>
    </location>
</feature>
<dbReference type="Pfam" id="PF04679">
    <property type="entry name" value="DNA_ligase_A_C"/>
    <property type="match status" value="1"/>
</dbReference>
<evidence type="ECO:0000313" key="7">
    <source>
        <dbReference type="EMBL" id="AKU97668.1"/>
    </source>
</evidence>
<dbReference type="InterPro" id="IPR012340">
    <property type="entry name" value="NA-bd_OB-fold"/>
</dbReference>
<dbReference type="Proteomes" id="UP000064967">
    <property type="component" value="Chromosome"/>
</dbReference>
<dbReference type="InterPro" id="IPR050191">
    <property type="entry name" value="ATP-dep_DNA_ligase"/>
</dbReference>
<evidence type="ECO:0000256" key="2">
    <source>
        <dbReference type="ARBA" id="ARBA00012727"/>
    </source>
</evidence>
<dbReference type="NCBIfam" id="NF006078">
    <property type="entry name" value="PRK08224.1"/>
    <property type="match status" value="1"/>
</dbReference>
<dbReference type="KEGG" id="llu:AKJ09_04332"/>
<reference evidence="7 8" key="1">
    <citation type="submission" date="2015-08" db="EMBL/GenBank/DDBJ databases">
        <authorList>
            <person name="Babu N.S."/>
            <person name="Beckwith C.J."/>
            <person name="Beseler K.G."/>
            <person name="Brison A."/>
            <person name="Carone J.V."/>
            <person name="Caskin T.P."/>
            <person name="Diamond M."/>
            <person name="Durham M.E."/>
            <person name="Foxe J.M."/>
            <person name="Go M."/>
            <person name="Henderson B.A."/>
            <person name="Jones I.B."/>
            <person name="McGettigan J.A."/>
            <person name="Micheletti S.J."/>
            <person name="Nasrallah M.E."/>
            <person name="Ortiz D."/>
            <person name="Piller C.R."/>
            <person name="Privatt S.R."/>
            <person name="Schneider S.L."/>
            <person name="Sharp S."/>
            <person name="Smith T.C."/>
            <person name="Stanton J.D."/>
            <person name="Ullery H.E."/>
            <person name="Wilson R.J."/>
            <person name="Serrano M.G."/>
            <person name="Buck G."/>
            <person name="Lee V."/>
            <person name="Wang Y."/>
            <person name="Carvalho R."/>
            <person name="Voegtly L."/>
            <person name="Shi R."/>
            <person name="Duckworth R."/>
            <person name="Johnson A."/>
            <person name="Loviza R."/>
            <person name="Walstead R."/>
            <person name="Shah Z."/>
            <person name="Kiflezghi M."/>
            <person name="Wade K."/>
            <person name="Ball S.L."/>
            <person name="Bradley K.W."/>
            <person name="Asai D.J."/>
            <person name="Bowman C.A."/>
            <person name="Russell D.A."/>
            <person name="Pope W.H."/>
            <person name="Jacobs-Sera D."/>
            <person name="Hendrix R.W."/>
            <person name="Hatfull G.F."/>
        </authorList>
    </citation>
    <scope>NUCLEOTIDE SEQUENCE [LARGE SCALE GENOMIC DNA]</scope>
    <source>
        <strain evidence="7 8">DSM 27648</strain>
    </source>
</reference>
<evidence type="ECO:0000259" key="5">
    <source>
        <dbReference type="Pfam" id="PF01068"/>
    </source>
</evidence>
<dbReference type="AlphaFoldDB" id="A0A0K1PVW4"/>
<dbReference type="PANTHER" id="PTHR45674:SF4">
    <property type="entry name" value="DNA LIGASE 1"/>
    <property type="match status" value="1"/>
</dbReference>
<dbReference type="PROSITE" id="PS00697">
    <property type="entry name" value="DNA_LIGASE_A1"/>
    <property type="match status" value="1"/>
</dbReference>
<dbReference type="EC" id="6.5.1.1" evidence="2"/>
<dbReference type="GO" id="GO:0006310">
    <property type="term" value="P:DNA recombination"/>
    <property type="evidence" value="ECO:0007669"/>
    <property type="project" value="InterPro"/>
</dbReference>
<dbReference type="InterPro" id="IPR016059">
    <property type="entry name" value="DNA_ligase_ATP-dep_CS"/>
</dbReference>
<name>A0A0K1PVW4_9BACT</name>
<dbReference type="Pfam" id="PF01068">
    <property type="entry name" value="DNA_ligase_A_M"/>
    <property type="match status" value="1"/>
</dbReference>
<accession>A0A0K1PVW4</accession>
<dbReference type="STRING" id="1391654.AKJ09_04332"/>
<dbReference type="InterPro" id="IPR044117">
    <property type="entry name" value="OBF_LigC-like"/>
</dbReference>
<feature type="domain" description="DNA ligase ATP-dependent C-terminal" evidence="6">
    <location>
        <begin position="242"/>
        <end position="357"/>
    </location>
</feature>
<keyword evidence="8" id="KW-1185">Reference proteome</keyword>
<comment type="similarity">
    <text evidence="1">Belongs to the ATP-dependent DNA ligase family.</text>
</comment>
<proteinExistence type="inferred from homology"/>
<dbReference type="PANTHER" id="PTHR45674">
    <property type="entry name" value="DNA LIGASE 1/3 FAMILY MEMBER"/>
    <property type="match status" value="1"/>
</dbReference>
<dbReference type="GO" id="GO:0005524">
    <property type="term" value="F:ATP binding"/>
    <property type="evidence" value="ECO:0007669"/>
    <property type="project" value="InterPro"/>
</dbReference>
<evidence type="ECO:0000256" key="4">
    <source>
        <dbReference type="ARBA" id="ARBA00034003"/>
    </source>
</evidence>
<evidence type="ECO:0000256" key="3">
    <source>
        <dbReference type="ARBA" id="ARBA00022598"/>
    </source>
</evidence>
<dbReference type="EMBL" id="CP012333">
    <property type="protein sequence ID" value="AKU97668.1"/>
    <property type="molecule type" value="Genomic_DNA"/>
</dbReference>
<dbReference type="SUPFAM" id="SSF50249">
    <property type="entry name" value="Nucleic acid-binding proteins"/>
    <property type="match status" value="1"/>
</dbReference>
<dbReference type="CDD" id="cd07970">
    <property type="entry name" value="OBF_DNA_ligase_LigC"/>
    <property type="match status" value="1"/>
</dbReference>
<dbReference type="SUPFAM" id="SSF56091">
    <property type="entry name" value="DNA ligase/mRNA capping enzyme, catalytic domain"/>
    <property type="match status" value="1"/>
</dbReference>
<evidence type="ECO:0000313" key="8">
    <source>
        <dbReference type="Proteomes" id="UP000064967"/>
    </source>
</evidence>
<dbReference type="PATRIC" id="fig|1391654.3.peg.4389"/>
<dbReference type="GO" id="GO:0006281">
    <property type="term" value="P:DNA repair"/>
    <property type="evidence" value="ECO:0007669"/>
    <property type="project" value="InterPro"/>
</dbReference>
<dbReference type="InterPro" id="IPR012310">
    <property type="entry name" value="DNA_ligase_ATP-dep_cent"/>
</dbReference>
<dbReference type="InterPro" id="IPR044119">
    <property type="entry name" value="Adenylation_LigC-like"/>
</dbReference>
<gene>
    <name evidence="7" type="ORF">AKJ09_04332</name>
</gene>
<evidence type="ECO:0000256" key="1">
    <source>
        <dbReference type="ARBA" id="ARBA00007572"/>
    </source>
</evidence>
<dbReference type="Gene3D" id="2.40.50.140">
    <property type="entry name" value="Nucleic acid-binding proteins"/>
    <property type="match status" value="1"/>
</dbReference>
<sequence length="382" mass="43048">MTEHRVEKSESDEGRCFAYPGGVQLPFNPPLLPMLAKRVSDLPDDGDFIFEPKWDGFRALIFRDGDELFIQSRDEKGLDRYFPELAAPLKAQLPERCVLDGEVVIANGSKLDFEALQSRIHPAASRVKMLAQEMPASVVFWDLIAEGDRDLRGLPFRERRARLQEILAKAEPPLHVTPATEDRAIASDWFSRFEGAGLDGVMAKPASGIYEPNKRSMFKVKHERECDCVVAGFRWHKDGEGTAIGSLLLGLYDEAGQLQHVGVSASFTAEKRRAMVEFLAPYRENALDDHPWKHWAGDGSEAGAPARMPGAKSRWSAKKDLSWQALRPELVVEVAYDHMQGTRFRHTAQFRRWRTDKKPADCNYAQLEVVAPHELAKIFAAH</sequence>
<protein>
    <recommendedName>
        <fullName evidence="2">DNA ligase (ATP)</fullName>
        <ecNumber evidence="2">6.5.1.1</ecNumber>
    </recommendedName>
</protein>
<dbReference type="CDD" id="cd07905">
    <property type="entry name" value="Adenylation_DNA_ligase_LigC"/>
    <property type="match status" value="1"/>
</dbReference>
<evidence type="ECO:0000259" key="6">
    <source>
        <dbReference type="Pfam" id="PF04679"/>
    </source>
</evidence>